<dbReference type="Gene3D" id="3.30.70.330">
    <property type="match status" value="2"/>
</dbReference>
<accession>A0A820WJI0</accession>
<dbReference type="AlphaFoldDB" id="A0A820WJI0"/>
<feature type="coiled-coil region" evidence="4">
    <location>
        <begin position="138"/>
        <end position="165"/>
    </location>
</feature>
<evidence type="ECO:0000256" key="1">
    <source>
        <dbReference type="ARBA" id="ARBA00004123"/>
    </source>
</evidence>
<proteinExistence type="predicted"/>
<dbReference type="Proteomes" id="UP000663838">
    <property type="component" value="Unassembled WGS sequence"/>
</dbReference>
<name>A0A820WJI0_9BILA</name>
<dbReference type="PANTHER" id="PTHR48033:SF17">
    <property type="entry name" value="RRM DOMAIN-CONTAINING PROTEIN"/>
    <property type="match status" value="1"/>
</dbReference>
<sequence length="614" mass="72551">MFMLLKQPYVIYAILNGSRFRLQCDMIKMALIDLIELVDIDYGRNEIGMSSIISRNPTKKMRKRKEFNSLIRFKLTRSTSNDVLRSSEDELFIPHRNMSTTKVHSSRYRRCWKYSQNILSFILLGIFIIVCFGLTYANFQLKNEVQNLSSRLDEIETKFSNTQMNNSLTVIEQIKTRLNFLENWNISFVYNQLQKLNAQNLETEIRLGTMMNKSVARWNEQFNSIRNEIKSFNQNIQIEYLIQRLEKLTFLVHKSSDKKKSVLLNDFQSDLDKLRKKIDDCKCSQSKSTLLNELMSIKRRQLFVGLLDNQIWSNEKLRAYFNKHASENDEQYIVDCDIMAYSETMFQGKSFAFITFTDSACVDRCMAKRVQITNNHGITIKRLLPDTITKSERLMSSKDIVIRIVLSDPFFTDTNIQAYFSEYGKIIDIKMLEEEDSAGICFITFEDFDSTDRVLLDTPHYLNGQLLSVHKYMAPEYISSLSQYRFIDERNGHQVKRWYPIFRNFIDFIQPLKILYKTQIALIKYNMHKNIGLGNQNLSKAKENLHEFENKHNDLNQNFIQFCNLNDELKQHIEELVEKNEKNKNEYEKQIEEQQRKNQALQDAITYLNENSAQ</sequence>
<dbReference type="InterPro" id="IPR000504">
    <property type="entry name" value="RRM_dom"/>
</dbReference>
<keyword evidence="4" id="KW-0175">Coiled coil</keyword>
<comment type="subcellular location">
    <subcellularLocation>
        <location evidence="1">Nucleus</location>
    </subcellularLocation>
</comment>
<reference evidence="7" key="1">
    <citation type="submission" date="2021-02" db="EMBL/GenBank/DDBJ databases">
        <authorList>
            <person name="Nowell W R."/>
        </authorList>
    </citation>
    <scope>NUCLEOTIDE SEQUENCE</scope>
</reference>
<organism evidence="7 8">
    <name type="scientific">Rotaria socialis</name>
    <dbReference type="NCBI Taxonomy" id="392032"/>
    <lineage>
        <taxon>Eukaryota</taxon>
        <taxon>Metazoa</taxon>
        <taxon>Spiralia</taxon>
        <taxon>Gnathifera</taxon>
        <taxon>Rotifera</taxon>
        <taxon>Eurotatoria</taxon>
        <taxon>Bdelloidea</taxon>
        <taxon>Philodinida</taxon>
        <taxon>Philodinidae</taxon>
        <taxon>Rotaria</taxon>
    </lineage>
</organism>
<dbReference type="GO" id="GO:0005654">
    <property type="term" value="C:nucleoplasm"/>
    <property type="evidence" value="ECO:0007669"/>
    <property type="project" value="TreeGrafter"/>
</dbReference>
<dbReference type="InterPro" id="IPR035979">
    <property type="entry name" value="RBD_domain_sf"/>
</dbReference>
<feature type="coiled-coil region" evidence="4">
    <location>
        <begin position="538"/>
        <end position="611"/>
    </location>
</feature>
<dbReference type="GO" id="GO:0010468">
    <property type="term" value="P:regulation of gene expression"/>
    <property type="evidence" value="ECO:0007669"/>
    <property type="project" value="TreeGrafter"/>
</dbReference>
<dbReference type="SUPFAM" id="SSF54928">
    <property type="entry name" value="RNA-binding domain, RBD"/>
    <property type="match status" value="2"/>
</dbReference>
<evidence type="ECO:0000256" key="5">
    <source>
        <dbReference type="SAM" id="Phobius"/>
    </source>
</evidence>
<dbReference type="SMART" id="SM00360">
    <property type="entry name" value="RRM"/>
    <property type="match status" value="2"/>
</dbReference>
<feature type="domain" description="RRM" evidence="6">
    <location>
        <begin position="398"/>
        <end position="480"/>
    </location>
</feature>
<dbReference type="GO" id="GO:0003723">
    <property type="term" value="F:RNA binding"/>
    <property type="evidence" value="ECO:0007669"/>
    <property type="project" value="UniProtKB-UniRule"/>
</dbReference>
<dbReference type="PANTHER" id="PTHR48033">
    <property type="entry name" value="RNA-BINDING (RRM/RBD/RNP MOTIFS) FAMILY PROTEIN"/>
    <property type="match status" value="1"/>
</dbReference>
<comment type="caution">
    <text evidence="7">The sequence shown here is derived from an EMBL/GenBank/DDBJ whole genome shotgun (WGS) entry which is preliminary data.</text>
</comment>
<evidence type="ECO:0000256" key="3">
    <source>
        <dbReference type="PROSITE-ProRule" id="PRU00176"/>
    </source>
</evidence>
<keyword evidence="3" id="KW-0694">RNA-binding</keyword>
<dbReference type="PROSITE" id="PS50102">
    <property type="entry name" value="RRM"/>
    <property type="match status" value="1"/>
</dbReference>
<feature type="transmembrane region" description="Helical" evidence="5">
    <location>
        <begin position="118"/>
        <end position="139"/>
    </location>
</feature>
<evidence type="ECO:0000256" key="4">
    <source>
        <dbReference type="SAM" id="Coils"/>
    </source>
</evidence>
<evidence type="ECO:0000259" key="6">
    <source>
        <dbReference type="PROSITE" id="PS50102"/>
    </source>
</evidence>
<dbReference type="GO" id="GO:0000785">
    <property type="term" value="C:chromatin"/>
    <property type="evidence" value="ECO:0007669"/>
    <property type="project" value="TreeGrafter"/>
</dbReference>
<dbReference type="EMBL" id="CAJOBS010000183">
    <property type="protein sequence ID" value="CAF4517090.1"/>
    <property type="molecule type" value="Genomic_DNA"/>
</dbReference>
<evidence type="ECO:0000256" key="2">
    <source>
        <dbReference type="ARBA" id="ARBA00023242"/>
    </source>
</evidence>
<keyword evidence="5" id="KW-1133">Transmembrane helix</keyword>
<protein>
    <recommendedName>
        <fullName evidence="6">RRM domain-containing protein</fullName>
    </recommendedName>
</protein>
<evidence type="ECO:0000313" key="7">
    <source>
        <dbReference type="EMBL" id="CAF4517090.1"/>
    </source>
</evidence>
<evidence type="ECO:0000313" key="8">
    <source>
        <dbReference type="Proteomes" id="UP000663838"/>
    </source>
</evidence>
<keyword evidence="5" id="KW-0812">Transmembrane</keyword>
<dbReference type="Pfam" id="PF23085">
    <property type="entry name" value="RRM_PARP14_3"/>
    <property type="match status" value="1"/>
</dbReference>
<keyword evidence="5" id="KW-0472">Membrane</keyword>
<keyword evidence="2" id="KW-0539">Nucleus</keyword>
<dbReference type="InterPro" id="IPR012677">
    <property type="entry name" value="Nucleotide-bd_a/b_plait_sf"/>
</dbReference>
<gene>
    <name evidence="7" type="ORF">TOA249_LOCUS4717</name>
</gene>